<name>A0AAX6FD56_IRIPA</name>
<sequence length="68" mass="7712">MSFGVDRITFMTVYSVPSKLVPLCSFCLAELRVDLDHLSIIYFPTLFLDHFQHVTVTFNLGAQDQSVS</sequence>
<dbReference type="EMBL" id="JANAVB010029819">
    <property type="protein sequence ID" value="KAJ6814098.1"/>
    <property type="molecule type" value="Genomic_DNA"/>
</dbReference>
<evidence type="ECO:0000313" key="2">
    <source>
        <dbReference type="Proteomes" id="UP001140949"/>
    </source>
</evidence>
<dbReference type="Proteomes" id="UP001140949">
    <property type="component" value="Unassembled WGS sequence"/>
</dbReference>
<gene>
    <name evidence="1" type="ORF">M6B38_139395</name>
</gene>
<dbReference type="AlphaFoldDB" id="A0AAX6FD56"/>
<reference evidence="1" key="1">
    <citation type="journal article" date="2023" name="GigaByte">
        <title>Genome assembly of the bearded iris, Iris pallida Lam.</title>
        <authorList>
            <person name="Bruccoleri R.E."/>
            <person name="Oakeley E.J."/>
            <person name="Faust A.M.E."/>
            <person name="Altorfer M."/>
            <person name="Dessus-Babus S."/>
            <person name="Burckhardt D."/>
            <person name="Oertli M."/>
            <person name="Naumann U."/>
            <person name="Petersen F."/>
            <person name="Wong J."/>
        </authorList>
    </citation>
    <scope>NUCLEOTIDE SEQUENCE</scope>
    <source>
        <strain evidence="1">GSM-AAB239-AS_SAM_17_03QT</strain>
    </source>
</reference>
<comment type="caution">
    <text evidence="1">The sequence shown here is derived from an EMBL/GenBank/DDBJ whole genome shotgun (WGS) entry which is preliminary data.</text>
</comment>
<evidence type="ECO:0000313" key="1">
    <source>
        <dbReference type="EMBL" id="KAJ6814098.1"/>
    </source>
</evidence>
<reference evidence="1" key="2">
    <citation type="submission" date="2023-04" db="EMBL/GenBank/DDBJ databases">
        <authorList>
            <person name="Bruccoleri R.E."/>
            <person name="Oakeley E.J."/>
            <person name="Faust A.-M."/>
            <person name="Dessus-Babus S."/>
            <person name="Altorfer M."/>
            <person name="Burckhardt D."/>
            <person name="Oertli M."/>
            <person name="Naumann U."/>
            <person name="Petersen F."/>
            <person name="Wong J."/>
        </authorList>
    </citation>
    <scope>NUCLEOTIDE SEQUENCE</scope>
    <source>
        <strain evidence="1">GSM-AAB239-AS_SAM_17_03QT</strain>
        <tissue evidence="1">Leaf</tissue>
    </source>
</reference>
<keyword evidence="2" id="KW-1185">Reference proteome</keyword>
<proteinExistence type="predicted"/>
<accession>A0AAX6FD56</accession>
<protein>
    <submittedName>
        <fullName evidence="1">Uncharacterized protein</fullName>
    </submittedName>
</protein>
<organism evidence="1 2">
    <name type="scientific">Iris pallida</name>
    <name type="common">Sweet iris</name>
    <dbReference type="NCBI Taxonomy" id="29817"/>
    <lineage>
        <taxon>Eukaryota</taxon>
        <taxon>Viridiplantae</taxon>
        <taxon>Streptophyta</taxon>
        <taxon>Embryophyta</taxon>
        <taxon>Tracheophyta</taxon>
        <taxon>Spermatophyta</taxon>
        <taxon>Magnoliopsida</taxon>
        <taxon>Liliopsida</taxon>
        <taxon>Asparagales</taxon>
        <taxon>Iridaceae</taxon>
        <taxon>Iridoideae</taxon>
        <taxon>Irideae</taxon>
        <taxon>Iris</taxon>
    </lineage>
</organism>